<dbReference type="PROSITE" id="PS51186">
    <property type="entry name" value="GNAT"/>
    <property type="match status" value="1"/>
</dbReference>
<keyword evidence="2 4" id="KW-0012">Acyltransferase</keyword>
<dbReference type="InterPro" id="IPR000182">
    <property type="entry name" value="GNAT_dom"/>
</dbReference>
<evidence type="ECO:0000256" key="1">
    <source>
        <dbReference type="ARBA" id="ARBA00022679"/>
    </source>
</evidence>
<dbReference type="AlphaFoldDB" id="A0A644UHJ4"/>
<dbReference type="EC" id="2.3.1.-" evidence="4"/>
<dbReference type="InterPro" id="IPR016181">
    <property type="entry name" value="Acyl_CoA_acyltransferase"/>
</dbReference>
<dbReference type="PANTHER" id="PTHR43072:SF23">
    <property type="entry name" value="UPF0039 PROTEIN C11D3.02C"/>
    <property type="match status" value="1"/>
</dbReference>
<dbReference type="EMBL" id="VSSQ01000116">
    <property type="protein sequence ID" value="MPL78477.1"/>
    <property type="molecule type" value="Genomic_DNA"/>
</dbReference>
<dbReference type="Gene3D" id="3.40.630.30">
    <property type="match status" value="1"/>
</dbReference>
<comment type="caution">
    <text evidence="4">The sequence shown here is derived from an EMBL/GenBank/DDBJ whole genome shotgun (WGS) entry which is preliminary data.</text>
</comment>
<protein>
    <submittedName>
        <fullName evidence="4">L-methionine sulfoximine/L-methionine sulfone acetyltransferase</fullName>
        <ecNumber evidence="4">2.3.1.-</ecNumber>
    </submittedName>
</protein>
<feature type="domain" description="N-acetyltransferase" evidence="3">
    <location>
        <begin position="33"/>
        <end position="194"/>
    </location>
</feature>
<evidence type="ECO:0000256" key="2">
    <source>
        <dbReference type="ARBA" id="ARBA00023315"/>
    </source>
</evidence>
<evidence type="ECO:0000313" key="4">
    <source>
        <dbReference type="EMBL" id="MPL78477.1"/>
    </source>
</evidence>
<dbReference type="GO" id="GO:0016747">
    <property type="term" value="F:acyltransferase activity, transferring groups other than amino-acyl groups"/>
    <property type="evidence" value="ECO:0007669"/>
    <property type="project" value="InterPro"/>
</dbReference>
<name>A0A644UHJ4_9ZZZZ</name>
<evidence type="ECO:0000259" key="3">
    <source>
        <dbReference type="PROSITE" id="PS51186"/>
    </source>
</evidence>
<dbReference type="PANTHER" id="PTHR43072">
    <property type="entry name" value="N-ACETYLTRANSFERASE"/>
    <property type="match status" value="1"/>
</dbReference>
<sequence>MYKNDYVSTKSKSSVHFYQILCRCRLGGVEMNIVFEKMGVEHQNEVMDIFNFYVGNSTSAFADSTLPKPFFAMIMKRSEGYPSYVLKDTETNHVIGFCQLSPYNPFSTFKGTACVSYFIAHEYTGKGLGGKCLARLEAEAAAMGITNLLAEISLENVGSIAFHKTHGFTTVGELKNIGCKFARKFSIVYMQKSL</sequence>
<reference evidence="4" key="1">
    <citation type="submission" date="2019-08" db="EMBL/GenBank/DDBJ databases">
        <authorList>
            <person name="Kucharzyk K."/>
            <person name="Murdoch R.W."/>
            <person name="Higgins S."/>
            <person name="Loffler F."/>
        </authorList>
    </citation>
    <scope>NUCLEOTIDE SEQUENCE</scope>
</reference>
<dbReference type="SUPFAM" id="SSF55729">
    <property type="entry name" value="Acyl-CoA N-acyltransferases (Nat)"/>
    <property type="match status" value="1"/>
</dbReference>
<organism evidence="4">
    <name type="scientific">bioreactor metagenome</name>
    <dbReference type="NCBI Taxonomy" id="1076179"/>
    <lineage>
        <taxon>unclassified sequences</taxon>
        <taxon>metagenomes</taxon>
        <taxon>ecological metagenomes</taxon>
    </lineage>
</organism>
<proteinExistence type="predicted"/>
<keyword evidence="1 4" id="KW-0808">Transferase</keyword>
<gene>
    <name evidence="4" type="primary">pitA_2</name>
    <name evidence="4" type="ORF">SDC9_24346</name>
</gene>
<accession>A0A644UHJ4</accession>
<dbReference type="Pfam" id="PF00583">
    <property type="entry name" value="Acetyltransf_1"/>
    <property type="match status" value="1"/>
</dbReference>